<dbReference type="Proteomes" id="UP000001593">
    <property type="component" value="Unassembled WGS sequence"/>
</dbReference>
<dbReference type="KEGG" id="nve:5521263"/>
<proteinExistence type="inferred from homology"/>
<dbReference type="HOGENOM" id="CLU_024324_2_2_1"/>
<dbReference type="EMBL" id="DS469511">
    <property type="protein sequence ID" value="EDO48885.1"/>
    <property type="molecule type" value="Genomic_DNA"/>
</dbReference>
<evidence type="ECO:0000256" key="2">
    <source>
        <dbReference type="ARBA" id="ARBA00022670"/>
    </source>
</evidence>
<keyword evidence="3" id="KW-0378">Hydrolase</keyword>
<dbReference type="GO" id="GO:0005634">
    <property type="term" value="C:nucleus"/>
    <property type="evidence" value="ECO:0000318"/>
    <property type="project" value="GO_Central"/>
</dbReference>
<keyword evidence="4" id="KW-0788">Thiol protease</keyword>
<gene>
    <name evidence="6" type="ORF">NEMVEDRAFT_v1g158777</name>
</gene>
<dbReference type="GO" id="GO:0060255">
    <property type="term" value="P:regulation of macromolecule metabolic process"/>
    <property type="evidence" value="ECO:0007669"/>
    <property type="project" value="UniProtKB-ARBA"/>
</dbReference>
<protein>
    <recommendedName>
        <fullName evidence="5">Ubiquitin-like protease family profile domain-containing protein</fullName>
    </recommendedName>
</protein>
<sequence length="217" mass="25009">MEQKINAALAPGNPGDNLTEGFNLTITRGDLATLSNLNWLNDEVINFYFNMIAARSKEDPVFPKVHFFNSFFYPKLIKTGHASLKRWTRKVDIFTVDLILVPIHLGMHWCLAAIDFRKKTVLYYDSLKGTNIQCLDALQKYLKDESLDKKKVPFDTTGWTAACPKDIPEQLNGCDCGVFTCTYAEYLSRDAKFTFNQLRMPYIRRKMVYEILSKKLL</sequence>
<dbReference type="PhylomeDB" id="A7RHN4"/>
<dbReference type="PANTHER" id="PTHR12606">
    <property type="entry name" value="SENTRIN/SUMO-SPECIFIC PROTEASE"/>
    <property type="match status" value="1"/>
</dbReference>
<comment type="similarity">
    <text evidence="1">Belongs to the peptidase C48 family.</text>
</comment>
<dbReference type="PROSITE" id="PS50600">
    <property type="entry name" value="ULP_PROTEASE"/>
    <property type="match status" value="1"/>
</dbReference>
<accession>A7RHN4</accession>
<evidence type="ECO:0000313" key="6">
    <source>
        <dbReference type="EMBL" id="EDO48885.1"/>
    </source>
</evidence>
<dbReference type="GO" id="GO:0080090">
    <property type="term" value="P:regulation of primary metabolic process"/>
    <property type="evidence" value="ECO:0007669"/>
    <property type="project" value="UniProtKB-ARBA"/>
</dbReference>
<dbReference type="AlphaFoldDB" id="A7RHN4"/>
<name>A7RHN4_NEMVE</name>
<dbReference type="FunFam" id="3.40.395.10:FF:000001">
    <property type="entry name" value="Sentrin-specific protease 1"/>
    <property type="match status" value="1"/>
</dbReference>
<dbReference type="InterPro" id="IPR003653">
    <property type="entry name" value="Peptidase_C48_C"/>
</dbReference>
<feature type="domain" description="Ubiquitin-like protease family profile" evidence="5">
    <location>
        <begin position="24"/>
        <end position="187"/>
    </location>
</feature>
<dbReference type="SUPFAM" id="SSF54001">
    <property type="entry name" value="Cysteine proteinases"/>
    <property type="match status" value="1"/>
</dbReference>
<evidence type="ECO:0000256" key="3">
    <source>
        <dbReference type="ARBA" id="ARBA00022801"/>
    </source>
</evidence>
<keyword evidence="2" id="KW-0645">Protease</keyword>
<dbReference type="STRING" id="45351.A7RHN4"/>
<dbReference type="OrthoDB" id="5989617at2759"/>
<dbReference type="GO" id="GO:0016926">
    <property type="term" value="P:protein desumoylation"/>
    <property type="evidence" value="ECO:0000318"/>
    <property type="project" value="GO_Central"/>
</dbReference>
<dbReference type="PANTHER" id="PTHR12606:SF141">
    <property type="entry name" value="GH15225P-RELATED"/>
    <property type="match status" value="1"/>
</dbReference>
<evidence type="ECO:0000256" key="4">
    <source>
        <dbReference type="ARBA" id="ARBA00022807"/>
    </source>
</evidence>
<dbReference type="Pfam" id="PF02902">
    <property type="entry name" value="Peptidase_C48"/>
    <property type="match status" value="1"/>
</dbReference>
<dbReference type="InterPro" id="IPR038765">
    <property type="entry name" value="Papain-like_cys_pep_sf"/>
</dbReference>
<dbReference type="GO" id="GO:0016929">
    <property type="term" value="F:deSUMOylase activity"/>
    <property type="evidence" value="ECO:0000318"/>
    <property type="project" value="GO_Central"/>
</dbReference>
<dbReference type="eggNOG" id="KOG0778">
    <property type="taxonomic scope" value="Eukaryota"/>
</dbReference>
<dbReference type="Gene3D" id="3.40.395.10">
    <property type="entry name" value="Adenoviral Proteinase, Chain A"/>
    <property type="match status" value="1"/>
</dbReference>
<evidence type="ECO:0000256" key="1">
    <source>
        <dbReference type="ARBA" id="ARBA00005234"/>
    </source>
</evidence>
<evidence type="ECO:0000259" key="5">
    <source>
        <dbReference type="PROSITE" id="PS50600"/>
    </source>
</evidence>
<evidence type="ECO:0000313" key="7">
    <source>
        <dbReference type="Proteomes" id="UP000001593"/>
    </source>
</evidence>
<dbReference type="InParanoid" id="A7RHN4"/>
<dbReference type="OMA" id="DRAANSQ"/>
<keyword evidence="7" id="KW-1185">Reference proteome</keyword>
<dbReference type="GO" id="GO:0006508">
    <property type="term" value="P:proteolysis"/>
    <property type="evidence" value="ECO:0007669"/>
    <property type="project" value="UniProtKB-KW"/>
</dbReference>
<reference evidence="6 7" key="1">
    <citation type="journal article" date="2007" name="Science">
        <title>Sea anemone genome reveals ancestral eumetazoan gene repertoire and genomic organization.</title>
        <authorList>
            <person name="Putnam N.H."/>
            <person name="Srivastava M."/>
            <person name="Hellsten U."/>
            <person name="Dirks B."/>
            <person name="Chapman J."/>
            <person name="Salamov A."/>
            <person name="Terry A."/>
            <person name="Shapiro H."/>
            <person name="Lindquist E."/>
            <person name="Kapitonov V.V."/>
            <person name="Jurka J."/>
            <person name="Genikhovich G."/>
            <person name="Grigoriev I.V."/>
            <person name="Lucas S.M."/>
            <person name="Steele R.E."/>
            <person name="Finnerty J.R."/>
            <person name="Technau U."/>
            <person name="Martindale M.Q."/>
            <person name="Rokhsar D.S."/>
        </authorList>
    </citation>
    <scope>NUCLEOTIDE SEQUENCE [LARGE SCALE GENOMIC DNA]</scope>
    <source>
        <strain evidence="7">CH2 X CH6</strain>
    </source>
</reference>
<organism evidence="6 7">
    <name type="scientific">Nematostella vectensis</name>
    <name type="common">Starlet sea anemone</name>
    <dbReference type="NCBI Taxonomy" id="45351"/>
    <lineage>
        <taxon>Eukaryota</taxon>
        <taxon>Metazoa</taxon>
        <taxon>Cnidaria</taxon>
        <taxon>Anthozoa</taxon>
        <taxon>Hexacorallia</taxon>
        <taxon>Actiniaria</taxon>
        <taxon>Edwardsiidae</taxon>
        <taxon>Nematostella</taxon>
    </lineage>
</organism>